<keyword evidence="4" id="KW-0808">Transferase</keyword>
<feature type="domain" description="Histidine kinase/HSP90-like ATPase" evidence="9">
    <location>
        <begin position="136"/>
        <end position="228"/>
    </location>
</feature>
<dbReference type="Pfam" id="PF07730">
    <property type="entry name" value="HisKA_3"/>
    <property type="match status" value="1"/>
</dbReference>
<accession>A0A6N9NQI0</accession>
<evidence type="ECO:0000259" key="9">
    <source>
        <dbReference type="SMART" id="SM00387"/>
    </source>
</evidence>
<dbReference type="Gene3D" id="3.30.565.10">
    <property type="entry name" value="Histidine kinase-like ATPase, C-terminal domain"/>
    <property type="match status" value="1"/>
</dbReference>
<protein>
    <recommendedName>
        <fullName evidence="2">histidine kinase</fullName>
        <ecNumber evidence="2">2.7.13.3</ecNumber>
    </recommendedName>
</protein>
<evidence type="ECO:0000256" key="6">
    <source>
        <dbReference type="ARBA" id="ARBA00022777"/>
    </source>
</evidence>
<dbReference type="Gene3D" id="1.20.5.1930">
    <property type="match status" value="1"/>
</dbReference>
<dbReference type="GO" id="GO:0005524">
    <property type="term" value="F:ATP binding"/>
    <property type="evidence" value="ECO:0007669"/>
    <property type="project" value="UniProtKB-KW"/>
</dbReference>
<dbReference type="Proteomes" id="UP000470771">
    <property type="component" value="Unassembled WGS sequence"/>
</dbReference>
<evidence type="ECO:0000313" key="11">
    <source>
        <dbReference type="Proteomes" id="UP000470771"/>
    </source>
</evidence>
<dbReference type="SUPFAM" id="SSF55874">
    <property type="entry name" value="ATPase domain of HSP90 chaperone/DNA topoisomerase II/histidine kinase"/>
    <property type="match status" value="1"/>
</dbReference>
<keyword evidence="3" id="KW-0597">Phosphoprotein</keyword>
<dbReference type="EMBL" id="WWNE01000018">
    <property type="protein sequence ID" value="NBG67337.1"/>
    <property type="molecule type" value="Genomic_DNA"/>
</dbReference>
<evidence type="ECO:0000256" key="1">
    <source>
        <dbReference type="ARBA" id="ARBA00000085"/>
    </source>
</evidence>
<comment type="caution">
    <text evidence="10">The sequence shown here is derived from an EMBL/GenBank/DDBJ whole genome shotgun (WGS) entry which is preliminary data.</text>
</comment>
<dbReference type="Pfam" id="PF02518">
    <property type="entry name" value="HATPase_c"/>
    <property type="match status" value="1"/>
</dbReference>
<keyword evidence="8" id="KW-0902">Two-component regulatory system</keyword>
<dbReference type="PANTHER" id="PTHR24421:SF10">
    <property type="entry name" value="NITRATE_NITRITE SENSOR PROTEIN NARQ"/>
    <property type="match status" value="1"/>
</dbReference>
<dbReference type="GO" id="GO:0016020">
    <property type="term" value="C:membrane"/>
    <property type="evidence" value="ECO:0007669"/>
    <property type="project" value="InterPro"/>
</dbReference>
<dbReference type="GO" id="GO:0000155">
    <property type="term" value="F:phosphorelay sensor kinase activity"/>
    <property type="evidence" value="ECO:0007669"/>
    <property type="project" value="InterPro"/>
</dbReference>
<dbReference type="AlphaFoldDB" id="A0A6N9NQI0"/>
<name>A0A6N9NQI0_9FLAO</name>
<evidence type="ECO:0000313" key="10">
    <source>
        <dbReference type="EMBL" id="NBG67337.1"/>
    </source>
</evidence>
<evidence type="ECO:0000256" key="5">
    <source>
        <dbReference type="ARBA" id="ARBA00022741"/>
    </source>
</evidence>
<organism evidence="10 11">
    <name type="scientific">Acidiluteibacter ferrifornacis</name>
    <dbReference type="NCBI Taxonomy" id="2692424"/>
    <lineage>
        <taxon>Bacteria</taxon>
        <taxon>Pseudomonadati</taxon>
        <taxon>Bacteroidota</taxon>
        <taxon>Flavobacteriia</taxon>
        <taxon>Flavobacteriales</taxon>
        <taxon>Cryomorphaceae</taxon>
        <taxon>Acidiluteibacter</taxon>
    </lineage>
</organism>
<dbReference type="InterPro" id="IPR011712">
    <property type="entry name" value="Sig_transdc_His_kin_sub3_dim/P"/>
</dbReference>
<keyword evidence="7" id="KW-0067">ATP-binding</keyword>
<gene>
    <name evidence="10" type="ORF">GQN54_14510</name>
</gene>
<dbReference type="PANTHER" id="PTHR24421">
    <property type="entry name" value="NITRATE/NITRITE SENSOR PROTEIN NARX-RELATED"/>
    <property type="match status" value="1"/>
</dbReference>
<dbReference type="InterPro" id="IPR003594">
    <property type="entry name" value="HATPase_dom"/>
</dbReference>
<proteinExistence type="predicted"/>
<dbReference type="InterPro" id="IPR036890">
    <property type="entry name" value="HATPase_C_sf"/>
</dbReference>
<dbReference type="CDD" id="cd16917">
    <property type="entry name" value="HATPase_UhpB-NarQ-NarX-like"/>
    <property type="match status" value="1"/>
</dbReference>
<evidence type="ECO:0000256" key="7">
    <source>
        <dbReference type="ARBA" id="ARBA00022840"/>
    </source>
</evidence>
<evidence type="ECO:0000256" key="2">
    <source>
        <dbReference type="ARBA" id="ARBA00012438"/>
    </source>
</evidence>
<comment type="catalytic activity">
    <reaction evidence="1">
        <text>ATP + protein L-histidine = ADP + protein N-phospho-L-histidine.</text>
        <dbReference type="EC" id="2.7.13.3"/>
    </reaction>
</comment>
<evidence type="ECO:0000256" key="3">
    <source>
        <dbReference type="ARBA" id="ARBA00022553"/>
    </source>
</evidence>
<reference evidence="10 11" key="1">
    <citation type="submission" date="2019-12" db="EMBL/GenBank/DDBJ databases">
        <authorList>
            <person name="Zhao J."/>
        </authorList>
    </citation>
    <scope>NUCLEOTIDE SEQUENCE [LARGE SCALE GENOMIC DNA]</scope>
    <source>
        <strain evidence="10 11">S-15</strain>
    </source>
</reference>
<keyword evidence="6" id="KW-0418">Kinase</keyword>
<evidence type="ECO:0000256" key="4">
    <source>
        <dbReference type="ARBA" id="ARBA00022679"/>
    </source>
</evidence>
<keyword evidence="5" id="KW-0547">Nucleotide-binding</keyword>
<dbReference type="InterPro" id="IPR050482">
    <property type="entry name" value="Sensor_HK_TwoCompSys"/>
</dbReference>
<dbReference type="EC" id="2.7.13.3" evidence="2"/>
<evidence type="ECO:0000256" key="8">
    <source>
        <dbReference type="ARBA" id="ARBA00023012"/>
    </source>
</evidence>
<dbReference type="RefSeq" id="WP_160634286.1">
    <property type="nucleotide sequence ID" value="NZ_WWNE01000018.1"/>
</dbReference>
<sequence length="230" mass="26482">MAKNKVRNEQLEREKLTSAHRKDLLQHSIFAQEKERDRLSAELHDGIVSKLNIIHFQLANLSKKLNTNESESFQSINDILHHTIDETRRISHDLFPVVLESFGIVTALNELKELNRSNQIETKLYMEYTDGDFQLETSIHIYRIVQELVNNSIKYAHCSQIVIELKKASDGFQLIYFDNGVGQKEEVIKGKGLGIKNINSRLSILNATLELEQLEPGLKFIITQSLRDLE</sequence>
<keyword evidence="11" id="KW-1185">Reference proteome</keyword>
<dbReference type="SMART" id="SM00387">
    <property type="entry name" value="HATPase_c"/>
    <property type="match status" value="1"/>
</dbReference>
<dbReference type="GO" id="GO:0046983">
    <property type="term" value="F:protein dimerization activity"/>
    <property type="evidence" value="ECO:0007669"/>
    <property type="project" value="InterPro"/>
</dbReference>